<evidence type="ECO:0000256" key="2">
    <source>
        <dbReference type="RuleBase" id="RU362080"/>
    </source>
</evidence>
<comment type="function">
    <text evidence="2">Antitoxin component of a type II toxin-antitoxin (TA) system.</text>
</comment>
<dbReference type="Pfam" id="PF02604">
    <property type="entry name" value="PhdYeFM_antitox"/>
    <property type="match status" value="1"/>
</dbReference>
<organism evidence="3 4">
    <name type="scientific">Candidatus Segetimicrobium genomatis</name>
    <dbReference type="NCBI Taxonomy" id="2569760"/>
    <lineage>
        <taxon>Bacteria</taxon>
        <taxon>Bacillati</taxon>
        <taxon>Candidatus Sysuimicrobiota</taxon>
        <taxon>Candidatus Sysuimicrobiia</taxon>
        <taxon>Candidatus Sysuimicrobiales</taxon>
        <taxon>Candidatus Segetimicrobiaceae</taxon>
        <taxon>Candidatus Segetimicrobium</taxon>
    </lineage>
</organism>
<protein>
    <recommendedName>
        <fullName evidence="2">Antitoxin</fullName>
    </recommendedName>
</protein>
<name>A0A537M800_9BACT</name>
<proteinExistence type="inferred from homology"/>
<dbReference type="InterPro" id="IPR036165">
    <property type="entry name" value="YefM-like_sf"/>
</dbReference>
<dbReference type="SUPFAM" id="SSF143120">
    <property type="entry name" value="YefM-like"/>
    <property type="match status" value="1"/>
</dbReference>
<dbReference type="InterPro" id="IPR051416">
    <property type="entry name" value="phD-YefM_TA_antitoxins"/>
</dbReference>
<dbReference type="Proteomes" id="UP000320393">
    <property type="component" value="Unassembled WGS sequence"/>
</dbReference>
<dbReference type="Gene3D" id="3.40.1620.10">
    <property type="entry name" value="YefM-like domain"/>
    <property type="match status" value="1"/>
</dbReference>
<evidence type="ECO:0000313" key="3">
    <source>
        <dbReference type="EMBL" id="TMJ16404.1"/>
    </source>
</evidence>
<dbReference type="PANTHER" id="PTHR35377">
    <property type="entry name" value="ANTITOXIN VAPB49-RELATED-RELATED"/>
    <property type="match status" value="1"/>
</dbReference>
<accession>A0A537M800</accession>
<reference evidence="3 4" key="1">
    <citation type="journal article" date="2019" name="Nat. Microbiol.">
        <title>Mediterranean grassland soil C-N compound turnover is dependent on rainfall and depth, and is mediated by genomically divergent microorganisms.</title>
        <authorList>
            <person name="Diamond S."/>
            <person name="Andeer P.F."/>
            <person name="Li Z."/>
            <person name="Crits-Christoph A."/>
            <person name="Burstein D."/>
            <person name="Anantharaman K."/>
            <person name="Lane K.R."/>
            <person name="Thomas B.C."/>
            <person name="Pan C."/>
            <person name="Northen T.R."/>
            <person name="Banfield J.F."/>
        </authorList>
    </citation>
    <scope>NUCLEOTIDE SEQUENCE [LARGE SCALE GENOMIC DNA]</scope>
    <source>
        <strain evidence="3">NP_5</strain>
    </source>
</reference>
<gene>
    <name evidence="3" type="ORF">E6H02_00795</name>
</gene>
<evidence type="ECO:0000256" key="1">
    <source>
        <dbReference type="ARBA" id="ARBA00009981"/>
    </source>
</evidence>
<comment type="similarity">
    <text evidence="1 2">Belongs to the phD/YefM antitoxin family.</text>
</comment>
<dbReference type="EMBL" id="VBAM01000023">
    <property type="protein sequence ID" value="TMJ16404.1"/>
    <property type="molecule type" value="Genomic_DNA"/>
</dbReference>
<dbReference type="AlphaFoldDB" id="A0A537M800"/>
<dbReference type="InterPro" id="IPR006442">
    <property type="entry name" value="Antitoxin_Phd/YefM"/>
</dbReference>
<evidence type="ECO:0000313" key="4">
    <source>
        <dbReference type="Proteomes" id="UP000320393"/>
    </source>
</evidence>
<sequence>MKPRRTGVREAKARLSKLLRDVQRGQEWVITERGNPVARLSPISGRSLSLAERIRRLENTGLVEPLHHEVRTLPPPLPLKEGLAQKWLQEDRGA</sequence>
<comment type="caution">
    <text evidence="3">The sequence shown here is derived from an EMBL/GenBank/DDBJ whole genome shotgun (WGS) entry which is preliminary data.</text>
</comment>
<dbReference type="NCBIfam" id="TIGR01552">
    <property type="entry name" value="phd_fam"/>
    <property type="match status" value="1"/>
</dbReference>